<dbReference type="Proteomes" id="UP001595710">
    <property type="component" value="Unassembled WGS sequence"/>
</dbReference>
<comment type="pathway">
    <text evidence="3">Isoprenoid biosynthesis; isopentenyl diphosphate biosynthesis via DXP pathway; isopentenyl diphosphate from 1-deoxy-D-xylulose 5-phosphate: step 2/6.</text>
</comment>
<keyword evidence="5" id="KW-1185">Reference proteome</keyword>
<evidence type="ECO:0000256" key="1">
    <source>
        <dbReference type="ARBA" id="ARBA00022679"/>
    </source>
</evidence>
<dbReference type="Gene3D" id="3.90.550.10">
    <property type="entry name" value="Spore Coat Polysaccharide Biosynthesis Protein SpsA, Chain A"/>
    <property type="match status" value="1"/>
</dbReference>
<proteinExistence type="inferred from homology"/>
<dbReference type="InterPro" id="IPR034683">
    <property type="entry name" value="IspD/TarI"/>
</dbReference>
<name>A0ABV7WR20_9GAMM</name>
<dbReference type="PANTHER" id="PTHR32125">
    <property type="entry name" value="2-C-METHYL-D-ERYTHRITOL 4-PHOSPHATE CYTIDYLYLTRANSFERASE, CHLOROPLASTIC"/>
    <property type="match status" value="1"/>
</dbReference>
<comment type="catalytic activity">
    <reaction evidence="3">
        <text>2-C-methyl-D-erythritol 4-phosphate + CTP + H(+) = 4-CDP-2-C-methyl-D-erythritol + diphosphate</text>
        <dbReference type="Rhea" id="RHEA:13429"/>
        <dbReference type="ChEBI" id="CHEBI:15378"/>
        <dbReference type="ChEBI" id="CHEBI:33019"/>
        <dbReference type="ChEBI" id="CHEBI:37563"/>
        <dbReference type="ChEBI" id="CHEBI:57823"/>
        <dbReference type="ChEBI" id="CHEBI:58262"/>
        <dbReference type="EC" id="2.7.7.60"/>
    </reaction>
</comment>
<organism evidence="4 5">
    <name type="scientific">Reinekea marina</name>
    <dbReference type="NCBI Taxonomy" id="1310421"/>
    <lineage>
        <taxon>Bacteria</taxon>
        <taxon>Pseudomonadati</taxon>
        <taxon>Pseudomonadota</taxon>
        <taxon>Gammaproteobacteria</taxon>
        <taxon>Oceanospirillales</taxon>
        <taxon>Saccharospirillaceae</taxon>
        <taxon>Reinekea</taxon>
    </lineage>
</organism>
<gene>
    <name evidence="3 4" type="primary">ispD</name>
    <name evidence="4" type="ORF">ACFOND_07100</name>
</gene>
<dbReference type="EMBL" id="JBHRYN010000008">
    <property type="protein sequence ID" value="MFC3701407.1"/>
    <property type="molecule type" value="Genomic_DNA"/>
</dbReference>
<dbReference type="EC" id="2.7.7.60" evidence="3"/>
<evidence type="ECO:0000313" key="5">
    <source>
        <dbReference type="Proteomes" id="UP001595710"/>
    </source>
</evidence>
<evidence type="ECO:0000256" key="3">
    <source>
        <dbReference type="HAMAP-Rule" id="MF_00108"/>
    </source>
</evidence>
<dbReference type="GO" id="GO:0050518">
    <property type="term" value="F:2-C-methyl-D-erythritol 4-phosphate cytidylyltransferase activity"/>
    <property type="evidence" value="ECO:0007669"/>
    <property type="project" value="UniProtKB-EC"/>
</dbReference>
<accession>A0ABV7WR20</accession>
<sequence>MTVHVVFPAAGVGSRFGADIPKQYVSIAGKTVMEWTLLAWQDAPVDGLKIVVKAKEDETCTQILSKFDHAYQTVLGGHERFHSVMNALIYLRKHGKADDWVMVHDIARPCVRRDDIQKLLQSCKTENQGGVLAKPITDTVKRLQRSIVTTEDRSQLWAALTPQCFRLGELSSALEQAIAQNAHITDEASAIELAELPVQLIEGHGDNIKLTRSEDAALVQFYLSNQERIKHV</sequence>
<dbReference type="InterPro" id="IPR029044">
    <property type="entry name" value="Nucleotide-diphossugar_trans"/>
</dbReference>
<protein>
    <recommendedName>
        <fullName evidence="3">2-C-methyl-D-erythritol 4-phosphate cytidylyltransferase</fullName>
        <ecNumber evidence="3">2.7.7.60</ecNumber>
    </recommendedName>
    <alternativeName>
        <fullName evidence="3">4-diphosphocytidyl-2C-methyl-D-erythritol synthase</fullName>
    </alternativeName>
    <alternativeName>
        <fullName evidence="3">MEP cytidylyltransferase</fullName>
        <shortName evidence="3">MCT</shortName>
    </alternativeName>
</protein>
<evidence type="ECO:0000256" key="2">
    <source>
        <dbReference type="ARBA" id="ARBA00022695"/>
    </source>
</evidence>
<keyword evidence="3" id="KW-0414">Isoprene biosynthesis</keyword>
<feature type="site" description="Positions MEP for the nucleophilic attack" evidence="3">
    <location>
        <position position="209"/>
    </location>
</feature>
<evidence type="ECO:0000313" key="4">
    <source>
        <dbReference type="EMBL" id="MFC3701407.1"/>
    </source>
</evidence>
<dbReference type="HAMAP" id="MF_00108">
    <property type="entry name" value="IspD"/>
    <property type="match status" value="1"/>
</dbReference>
<dbReference type="CDD" id="cd02516">
    <property type="entry name" value="CDP-ME_synthetase"/>
    <property type="match status" value="1"/>
</dbReference>
<feature type="site" description="Transition state stabilizer" evidence="3">
    <location>
        <position position="15"/>
    </location>
</feature>
<keyword evidence="2 3" id="KW-0548">Nucleotidyltransferase</keyword>
<dbReference type="PANTHER" id="PTHR32125:SF4">
    <property type="entry name" value="2-C-METHYL-D-ERYTHRITOL 4-PHOSPHATE CYTIDYLYLTRANSFERASE, CHLOROPLASTIC"/>
    <property type="match status" value="1"/>
</dbReference>
<comment type="function">
    <text evidence="3">Catalyzes the formation of 4-diphosphocytidyl-2-C-methyl-D-erythritol from CTP and 2-C-methyl-D-erythritol 4-phosphate (MEP).</text>
</comment>
<dbReference type="NCBIfam" id="TIGR00453">
    <property type="entry name" value="ispD"/>
    <property type="match status" value="1"/>
</dbReference>
<dbReference type="SUPFAM" id="SSF53448">
    <property type="entry name" value="Nucleotide-diphospho-sugar transferases"/>
    <property type="match status" value="1"/>
</dbReference>
<dbReference type="InterPro" id="IPR001228">
    <property type="entry name" value="IspD"/>
</dbReference>
<comment type="caution">
    <text evidence="4">The sequence shown here is derived from an EMBL/GenBank/DDBJ whole genome shotgun (WGS) entry which is preliminary data.</text>
</comment>
<dbReference type="RefSeq" id="WP_290282588.1">
    <property type="nucleotide sequence ID" value="NZ_JAUFQI010000001.1"/>
</dbReference>
<feature type="site" description="Positions MEP for the nucleophilic attack" evidence="3">
    <location>
        <position position="153"/>
    </location>
</feature>
<keyword evidence="1 3" id="KW-0808">Transferase</keyword>
<feature type="site" description="Transition state stabilizer" evidence="3">
    <location>
        <position position="22"/>
    </location>
</feature>
<dbReference type="InterPro" id="IPR050088">
    <property type="entry name" value="IspD/TarI_cytidylyltransf_bact"/>
</dbReference>
<reference evidence="5" key="1">
    <citation type="journal article" date="2019" name="Int. J. Syst. Evol. Microbiol.">
        <title>The Global Catalogue of Microorganisms (GCM) 10K type strain sequencing project: providing services to taxonomists for standard genome sequencing and annotation.</title>
        <authorList>
            <consortium name="The Broad Institute Genomics Platform"/>
            <consortium name="The Broad Institute Genome Sequencing Center for Infectious Disease"/>
            <person name="Wu L."/>
            <person name="Ma J."/>
        </authorList>
    </citation>
    <scope>NUCLEOTIDE SEQUENCE [LARGE SCALE GENOMIC DNA]</scope>
    <source>
        <strain evidence="5">CECT 8288</strain>
    </source>
</reference>
<dbReference type="Pfam" id="PF01128">
    <property type="entry name" value="IspD"/>
    <property type="match status" value="1"/>
</dbReference>
<comment type="similarity">
    <text evidence="3">Belongs to the IspD/TarI cytidylyltransferase family. IspD subfamily.</text>
</comment>